<organism evidence="5 6">
    <name type="scientific">Microbacterium marinilacus</name>
    <dbReference type="NCBI Taxonomy" id="415209"/>
    <lineage>
        <taxon>Bacteria</taxon>
        <taxon>Bacillati</taxon>
        <taxon>Actinomycetota</taxon>
        <taxon>Actinomycetes</taxon>
        <taxon>Micrococcales</taxon>
        <taxon>Microbacteriaceae</taxon>
        <taxon>Microbacterium</taxon>
    </lineage>
</organism>
<feature type="domain" description="Primosomal protein N' 3' DNA-binding" evidence="4">
    <location>
        <begin position="7"/>
        <end position="108"/>
    </location>
</feature>
<evidence type="ECO:0000256" key="3">
    <source>
        <dbReference type="ARBA" id="ARBA00023125"/>
    </source>
</evidence>
<dbReference type="Pfam" id="PF17764">
    <property type="entry name" value="PriA_3primeBD"/>
    <property type="match status" value="1"/>
</dbReference>
<keyword evidence="2" id="KW-0067">ATP-binding</keyword>
<keyword evidence="6" id="KW-1185">Reference proteome</keyword>
<name>A0ABP7B209_9MICO</name>
<evidence type="ECO:0000259" key="4">
    <source>
        <dbReference type="Pfam" id="PF17764"/>
    </source>
</evidence>
<dbReference type="PANTHER" id="PTHR30580">
    <property type="entry name" value="PRIMOSOMAL PROTEIN N"/>
    <property type="match status" value="1"/>
</dbReference>
<accession>A0ABP7B209</accession>
<protein>
    <submittedName>
        <fullName evidence="5">Primosomal protein N</fullName>
    </submittedName>
</protein>
<dbReference type="PANTHER" id="PTHR30580:SF0">
    <property type="entry name" value="PRIMOSOMAL PROTEIN N"/>
    <property type="match status" value="1"/>
</dbReference>
<dbReference type="Gene3D" id="3.40.1440.60">
    <property type="entry name" value="PriA, 3(prime) DNA-binding domain"/>
    <property type="match status" value="1"/>
</dbReference>
<evidence type="ECO:0000256" key="2">
    <source>
        <dbReference type="ARBA" id="ARBA00022840"/>
    </source>
</evidence>
<dbReference type="RefSeq" id="WP_221857683.1">
    <property type="nucleotide sequence ID" value="NZ_BAAAYV010000002.1"/>
</dbReference>
<keyword evidence="3" id="KW-0238">DNA-binding</keyword>
<proteinExistence type="predicted"/>
<reference evidence="6" key="1">
    <citation type="journal article" date="2019" name="Int. J. Syst. Evol. Microbiol.">
        <title>The Global Catalogue of Microorganisms (GCM) 10K type strain sequencing project: providing services to taxonomists for standard genome sequencing and annotation.</title>
        <authorList>
            <consortium name="The Broad Institute Genomics Platform"/>
            <consortium name="The Broad Institute Genome Sequencing Center for Infectious Disease"/>
            <person name="Wu L."/>
            <person name="Ma J."/>
        </authorList>
    </citation>
    <scope>NUCLEOTIDE SEQUENCE [LARGE SCALE GENOMIC DNA]</scope>
    <source>
        <strain evidence="6">JCM 16546</strain>
    </source>
</reference>
<dbReference type="InterPro" id="IPR042115">
    <property type="entry name" value="PriA_3primeBD_sf"/>
</dbReference>
<dbReference type="EMBL" id="BAAAYV010000002">
    <property type="protein sequence ID" value="GAA3645546.1"/>
    <property type="molecule type" value="Genomic_DNA"/>
</dbReference>
<keyword evidence="1" id="KW-0547">Nucleotide-binding</keyword>
<gene>
    <name evidence="5" type="ORF">GCM10022202_00960</name>
</gene>
<evidence type="ECO:0000313" key="6">
    <source>
        <dbReference type="Proteomes" id="UP001410795"/>
    </source>
</evidence>
<dbReference type="InterPro" id="IPR041222">
    <property type="entry name" value="PriA_3primeBD"/>
</dbReference>
<evidence type="ECO:0000313" key="5">
    <source>
        <dbReference type="EMBL" id="GAA3645546.1"/>
    </source>
</evidence>
<dbReference type="Gene3D" id="3.40.50.300">
    <property type="entry name" value="P-loop containing nucleotide triphosphate hydrolases"/>
    <property type="match status" value="1"/>
</dbReference>
<comment type="caution">
    <text evidence="5">The sequence shown here is derived from an EMBL/GenBank/DDBJ whole genome shotgun (WGS) entry which is preliminary data.</text>
</comment>
<dbReference type="InterPro" id="IPR027417">
    <property type="entry name" value="P-loop_NTPase"/>
</dbReference>
<sequence>MSRRVARVLIDSPLPQLDRLFDYAIPDELSPAVVPGVRIKAPLRTAGRVVDGFVVEVSEESDGDRPLSELDAVVSSAEVLPERLYGLARRVADRAAGSAIDILRLAIPKRQVRVEKQWLAAERRDAPEVGAEAVDAARAVLAGFPGLAEKLTEGARVAVDAPPRLEGGRPAWTALLAAAAAVVLSAGRSVVLAMPDHRDLDLLHGALTDAVPSDAIVRHDAAQTGPERYRGFLRTLDDAPCVVIGNRSAVYAPVSRLGLIGIWDDGDPLLDEPLAPYVHARDAALVRQEVAEPASGERPALLLAGHTRTTDVERLVAVGWVEEVPAARRYTPRVVLSALSDSERPGARIPSAAFRAARDALAHGPVLVQVARPGYAPTLVCADCRAPARCRHCGGPLHAPGRGAVPVCGWCGRAAHAWTCAACSSPKVRLASSGSERTADELGRAFPGVRVVVADGAHPVREVDDAPALVVATRGAEPLAEGGYRAVLLLDGERMLQAPELRIGEACLRWWSNAAALAAPDAQVHLVGVEGAVARALATWTHGAYARAELGERAPLRMPPTARVARLEGDVAAVDRALATLREDIPDLPPDAVLGPVPVDRQGWPGARALVRFEYGRGAAVAGSLRASVVAEAVGARSSRRGPAKSRAPRNILQARLDIVEPEL</sequence>
<evidence type="ECO:0000256" key="1">
    <source>
        <dbReference type="ARBA" id="ARBA00022741"/>
    </source>
</evidence>
<dbReference type="Proteomes" id="UP001410795">
    <property type="component" value="Unassembled WGS sequence"/>
</dbReference>